<evidence type="ECO:0000313" key="3">
    <source>
        <dbReference type="Proteomes" id="UP000623129"/>
    </source>
</evidence>
<organism evidence="2 3">
    <name type="scientific">Carex littledalei</name>
    <dbReference type="NCBI Taxonomy" id="544730"/>
    <lineage>
        <taxon>Eukaryota</taxon>
        <taxon>Viridiplantae</taxon>
        <taxon>Streptophyta</taxon>
        <taxon>Embryophyta</taxon>
        <taxon>Tracheophyta</taxon>
        <taxon>Spermatophyta</taxon>
        <taxon>Magnoliopsida</taxon>
        <taxon>Liliopsida</taxon>
        <taxon>Poales</taxon>
        <taxon>Cyperaceae</taxon>
        <taxon>Cyperoideae</taxon>
        <taxon>Cariceae</taxon>
        <taxon>Carex</taxon>
        <taxon>Carex subgen. Euthyceras</taxon>
    </lineage>
</organism>
<comment type="caution">
    <text evidence="2">The sequence shown here is derived from an EMBL/GenBank/DDBJ whole genome shotgun (WGS) entry which is preliminary data.</text>
</comment>
<dbReference type="PANTHER" id="PTHR35509">
    <property type="entry name" value="DOMAIN PROTEIN, PUTATIVE (DUF1995)-RELATED"/>
    <property type="match status" value="1"/>
</dbReference>
<reference evidence="2" key="1">
    <citation type="submission" date="2020-01" db="EMBL/GenBank/DDBJ databases">
        <title>Genome sequence of Kobresia littledalei, the first chromosome-level genome in the family Cyperaceae.</title>
        <authorList>
            <person name="Qu G."/>
        </authorList>
    </citation>
    <scope>NUCLEOTIDE SEQUENCE</scope>
    <source>
        <strain evidence="2">C.B.Clarke</strain>
        <tissue evidence="2">Leaf</tissue>
    </source>
</reference>
<dbReference type="PANTHER" id="PTHR35509:SF1">
    <property type="entry name" value="DOMAIN PROTEIN, PUTATIVE (DUF1995)-RELATED"/>
    <property type="match status" value="1"/>
</dbReference>
<feature type="domain" description="DUF1995" evidence="1">
    <location>
        <begin position="41"/>
        <end position="155"/>
    </location>
</feature>
<evidence type="ECO:0000259" key="1">
    <source>
        <dbReference type="Pfam" id="PF09353"/>
    </source>
</evidence>
<dbReference type="Proteomes" id="UP000623129">
    <property type="component" value="Unassembled WGS sequence"/>
</dbReference>
<dbReference type="EMBL" id="SWLB01000015">
    <property type="protein sequence ID" value="KAF3328563.1"/>
    <property type="molecule type" value="Genomic_DNA"/>
</dbReference>
<keyword evidence="3" id="KW-1185">Reference proteome</keyword>
<proteinExistence type="predicted"/>
<evidence type="ECO:0000313" key="2">
    <source>
        <dbReference type="EMBL" id="KAF3328563.1"/>
    </source>
</evidence>
<dbReference type="Pfam" id="PF09353">
    <property type="entry name" value="DUF1995"/>
    <property type="match status" value="1"/>
</dbReference>
<accession>A0A833QU71</accession>
<name>A0A833QU71_9POAL</name>
<protein>
    <recommendedName>
        <fullName evidence="1">DUF1995 domain-containing protein</fullName>
    </recommendedName>
</protein>
<gene>
    <name evidence="2" type="ORF">FCM35_KLT05641</name>
</gene>
<dbReference type="OrthoDB" id="5696at2759"/>
<dbReference type="InterPro" id="IPR018962">
    <property type="entry name" value="DUF1995"/>
</dbReference>
<sequence>MICQHRCHLSLSPSPKSSPPSLSLSCLRKAEEPEDDRFGREAFVSLVKQAPYMFVNAGGMRAIVELLIPELQFLNEIGAQANVSELSRKVKVIFPDAGVAALLKYNWMDTKFGCASLGDRNPVDKEDEIVVLIIPDYQMLEKVEIIANRLSDDPVGNISPTNPNYFFSCIIIFMKGNTSITNKRKEDMLYS</sequence>
<dbReference type="InterPro" id="IPR053021">
    <property type="entry name" value="Chloroplast_ADK"/>
</dbReference>
<dbReference type="AlphaFoldDB" id="A0A833QU71"/>